<dbReference type="PANTHER" id="PTHR10625:SF5">
    <property type="entry name" value="HISTONE DEACETYLASE"/>
    <property type="match status" value="1"/>
</dbReference>
<dbReference type="PANTHER" id="PTHR10625">
    <property type="entry name" value="HISTONE DEACETYLASE HDAC1-RELATED"/>
    <property type="match status" value="1"/>
</dbReference>
<keyword evidence="5" id="KW-0378">Hydrolase</keyword>
<keyword evidence="8" id="KW-0804">Transcription</keyword>
<evidence type="ECO:0000256" key="1">
    <source>
        <dbReference type="ARBA" id="ARBA00004123"/>
    </source>
</evidence>
<evidence type="ECO:0000313" key="12">
    <source>
        <dbReference type="Proteomes" id="UP000193920"/>
    </source>
</evidence>
<dbReference type="SUPFAM" id="SSF52768">
    <property type="entry name" value="Arginase/deacetylase"/>
    <property type="match status" value="1"/>
</dbReference>
<keyword evidence="7" id="KW-0805">Transcription regulation</keyword>
<dbReference type="EMBL" id="MCOG01000015">
    <property type="protein sequence ID" value="ORY79213.1"/>
    <property type="molecule type" value="Genomic_DNA"/>
</dbReference>
<evidence type="ECO:0000313" key="11">
    <source>
        <dbReference type="EMBL" id="ORY79213.1"/>
    </source>
</evidence>
<reference evidence="11 12" key="1">
    <citation type="submission" date="2016-08" db="EMBL/GenBank/DDBJ databases">
        <title>A Parts List for Fungal Cellulosomes Revealed by Comparative Genomics.</title>
        <authorList>
            <consortium name="DOE Joint Genome Institute"/>
            <person name="Haitjema C.H."/>
            <person name="Gilmore S.P."/>
            <person name="Henske J.K."/>
            <person name="Solomon K.V."/>
            <person name="De Groot R."/>
            <person name="Kuo A."/>
            <person name="Mondo S.J."/>
            <person name="Salamov A.A."/>
            <person name="Labutti K."/>
            <person name="Zhao Z."/>
            <person name="Chiniquy J."/>
            <person name="Barry K."/>
            <person name="Brewer H.M."/>
            <person name="Purvine S.O."/>
            <person name="Wright A.T."/>
            <person name="Boxma B."/>
            <person name="Van Alen T."/>
            <person name="Hackstein J.H."/>
            <person name="Baker S.E."/>
            <person name="Grigoriev I.V."/>
            <person name="O'Malley M.A."/>
        </authorList>
    </citation>
    <scope>NUCLEOTIDE SEQUENCE [LARGE SCALE GENOMIC DNA]</scope>
    <source>
        <strain evidence="11 12">G1</strain>
    </source>
</reference>
<keyword evidence="9" id="KW-0539">Nucleus</keyword>
<evidence type="ECO:0000256" key="7">
    <source>
        <dbReference type="ARBA" id="ARBA00023015"/>
    </source>
</evidence>
<protein>
    <recommendedName>
        <fullName evidence="3">histone deacetylase</fullName>
        <ecNumber evidence="3">3.5.1.98</ecNumber>
    </recommendedName>
</protein>
<keyword evidence="12" id="KW-1185">Reference proteome</keyword>
<comment type="caution">
    <text evidence="11">The sequence shown here is derived from an EMBL/GenBank/DDBJ whole genome shotgun (WGS) entry which is preliminary data.</text>
</comment>
<name>A0A1Y2F5S6_9FUNG</name>
<dbReference type="OrthoDB" id="424012at2759"/>
<dbReference type="AlphaFoldDB" id="A0A1Y2F5S6"/>
<dbReference type="Pfam" id="PF00850">
    <property type="entry name" value="Hist_deacetyl"/>
    <property type="match status" value="1"/>
</dbReference>
<organism evidence="11 12">
    <name type="scientific">Neocallimastix californiae</name>
    <dbReference type="NCBI Taxonomy" id="1754190"/>
    <lineage>
        <taxon>Eukaryota</taxon>
        <taxon>Fungi</taxon>
        <taxon>Fungi incertae sedis</taxon>
        <taxon>Chytridiomycota</taxon>
        <taxon>Chytridiomycota incertae sedis</taxon>
        <taxon>Neocallimastigomycetes</taxon>
        <taxon>Neocallimastigales</taxon>
        <taxon>Neocallimastigaceae</taxon>
        <taxon>Neocallimastix</taxon>
    </lineage>
</organism>
<comment type="similarity">
    <text evidence="2">Belongs to the histone deacetylase family. HD type 2 subfamily.</text>
</comment>
<evidence type="ECO:0000256" key="8">
    <source>
        <dbReference type="ARBA" id="ARBA00023163"/>
    </source>
</evidence>
<feature type="domain" description="Histone deacetylase" evidence="10">
    <location>
        <begin position="12"/>
        <end position="243"/>
    </location>
</feature>
<keyword evidence="6" id="KW-0156">Chromatin regulator</keyword>
<dbReference type="InterPro" id="IPR023696">
    <property type="entry name" value="Ureohydrolase_dom_sf"/>
</dbReference>
<dbReference type="GO" id="GO:0141221">
    <property type="term" value="F:histone deacetylase activity, hydrolytic mechanism"/>
    <property type="evidence" value="ECO:0007669"/>
    <property type="project" value="UniProtKB-EC"/>
</dbReference>
<dbReference type="Proteomes" id="UP000193920">
    <property type="component" value="Unassembled WGS sequence"/>
</dbReference>
<evidence type="ECO:0000256" key="9">
    <source>
        <dbReference type="ARBA" id="ARBA00023242"/>
    </source>
</evidence>
<dbReference type="PRINTS" id="PR01270">
    <property type="entry name" value="HDASUPER"/>
</dbReference>
<dbReference type="GO" id="GO:0000118">
    <property type="term" value="C:histone deacetylase complex"/>
    <property type="evidence" value="ECO:0007669"/>
    <property type="project" value="TreeGrafter"/>
</dbReference>
<sequence>MKKDKLDSLVSKLDSLYMNNKSEQVARLSCGGAIDLCKSIWDGKIQNGVAIIRPPGHHAEANRARGFCLYNNVAVAARCLQRKRDAKKIMILDWDIHHGNGIQDIFYDDPDILYISIHRYDGGRFYPFSNSADMNFVGTGNAIGRNINIPWPCGGMGDSEYMYTFFKLIMPIAFEFSPDMVIVSAGFDASKDDLLGGCKVSPGCFAHMTHMLKSLSGGKLALILEGGYNVDATAVAMSACVGALLNESLPRLKSVVPIDCAYETIQEVLKVQSRYWSSVAPIYMKPSNGIV</sequence>
<comment type="subcellular location">
    <subcellularLocation>
        <location evidence="1">Nucleus</location>
    </subcellularLocation>
</comment>
<dbReference type="STRING" id="1754190.A0A1Y2F5S6"/>
<evidence type="ECO:0000256" key="3">
    <source>
        <dbReference type="ARBA" id="ARBA00012111"/>
    </source>
</evidence>
<keyword evidence="4" id="KW-0678">Repressor</keyword>
<dbReference type="InterPro" id="IPR023801">
    <property type="entry name" value="His_deacetylse_dom"/>
</dbReference>
<evidence type="ECO:0000256" key="5">
    <source>
        <dbReference type="ARBA" id="ARBA00022801"/>
    </source>
</evidence>
<dbReference type="InterPro" id="IPR037138">
    <property type="entry name" value="His_deacetylse_dom_sf"/>
</dbReference>
<gene>
    <name evidence="11" type="ORF">LY90DRAFT_398499</name>
</gene>
<accession>A0A1Y2F5S6</accession>
<dbReference type="Gene3D" id="3.40.800.20">
    <property type="entry name" value="Histone deacetylase domain"/>
    <property type="match status" value="1"/>
</dbReference>
<evidence type="ECO:0000256" key="2">
    <source>
        <dbReference type="ARBA" id="ARBA00007738"/>
    </source>
</evidence>
<evidence type="ECO:0000259" key="10">
    <source>
        <dbReference type="Pfam" id="PF00850"/>
    </source>
</evidence>
<dbReference type="EC" id="3.5.1.98" evidence="3"/>
<dbReference type="InterPro" id="IPR000286">
    <property type="entry name" value="HDACs"/>
</dbReference>
<evidence type="ECO:0000256" key="6">
    <source>
        <dbReference type="ARBA" id="ARBA00022853"/>
    </source>
</evidence>
<dbReference type="GO" id="GO:0040029">
    <property type="term" value="P:epigenetic regulation of gene expression"/>
    <property type="evidence" value="ECO:0007669"/>
    <property type="project" value="TreeGrafter"/>
</dbReference>
<proteinExistence type="inferred from homology"/>
<evidence type="ECO:0000256" key="4">
    <source>
        <dbReference type="ARBA" id="ARBA00022491"/>
    </source>
</evidence>